<dbReference type="EMBL" id="HBHJ01015897">
    <property type="protein sequence ID" value="CAD9687907.1"/>
    <property type="molecule type" value="Transcribed_RNA"/>
</dbReference>
<accession>A0A7S2WH82</accession>
<name>A0A7S2WH82_9STRA</name>
<protein>
    <submittedName>
        <fullName evidence="2">Uncharacterized protein</fullName>
    </submittedName>
</protein>
<organism evidence="2">
    <name type="scientific">Rhizochromulina marina</name>
    <dbReference type="NCBI Taxonomy" id="1034831"/>
    <lineage>
        <taxon>Eukaryota</taxon>
        <taxon>Sar</taxon>
        <taxon>Stramenopiles</taxon>
        <taxon>Ochrophyta</taxon>
        <taxon>Dictyochophyceae</taxon>
        <taxon>Rhizochromulinales</taxon>
        <taxon>Rhizochromulina</taxon>
    </lineage>
</organism>
<feature type="region of interest" description="Disordered" evidence="1">
    <location>
        <begin position="209"/>
        <end position="245"/>
    </location>
</feature>
<gene>
    <name evidence="2" type="ORF">RMAR1173_LOCUS10583</name>
</gene>
<dbReference type="AlphaFoldDB" id="A0A7S2WH82"/>
<evidence type="ECO:0000256" key="1">
    <source>
        <dbReference type="SAM" id="MobiDB-lite"/>
    </source>
</evidence>
<sequence length="273" mass="30273">MDAGRREVFSERLESMLPPAASAEEVLALGPRLLDFDTPEAGFKVLDAHTRSGATERRRHELVCGLVWHWLRGLGHEVYRDVSLGSLPKDLRPLGTSKLSRRVDLVSVDPASRNVVLVEVTIVRDDHLEDRAQKKRKKYADLPDALAQAPRVQAQGLRVCEAVVFALGVFGTIPSRTVEDLARVSGGPSTEDQIKILVQTARQRVLEENTWPFSANRRRPAGDQSFPTVSDPSSGNGARPRGTAAYLKQRQAANLINRHAAVKKRKKSPKKKR</sequence>
<proteinExistence type="predicted"/>
<feature type="compositionally biased region" description="Polar residues" evidence="1">
    <location>
        <begin position="225"/>
        <end position="236"/>
    </location>
</feature>
<reference evidence="2" key="1">
    <citation type="submission" date="2021-01" db="EMBL/GenBank/DDBJ databases">
        <authorList>
            <person name="Corre E."/>
            <person name="Pelletier E."/>
            <person name="Niang G."/>
            <person name="Scheremetjew M."/>
            <person name="Finn R."/>
            <person name="Kale V."/>
            <person name="Holt S."/>
            <person name="Cochrane G."/>
            <person name="Meng A."/>
            <person name="Brown T."/>
            <person name="Cohen L."/>
        </authorList>
    </citation>
    <scope>NUCLEOTIDE SEQUENCE</scope>
    <source>
        <strain evidence="2">CCMP1243</strain>
    </source>
</reference>
<evidence type="ECO:0000313" key="2">
    <source>
        <dbReference type="EMBL" id="CAD9687907.1"/>
    </source>
</evidence>